<dbReference type="Proteomes" id="UP001176941">
    <property type="component" value="Chromosome 33"/>
</dbReference>
<reference evidence="2" key="1">
    <citation type="submission" date="2023-04" db="EMBL/GenBank/DDBJ databases">
        <authorList>
            <consortium name="ELIXIR-Norway"/>
        </authorList>
    </citation>
    <scope>NUCLEOTIDE SEQUENCE [LARGE SCALE GENOMIC DNA]</scope>
</reference>
<feature type="region of interest" description="Disordered" evidence="1">
    <location>
        <begin position="255"/>
        <end position="278"/>
    </location>
</feature>
<dbReference type="EMBL" id="OX459969">
    <property type="protein sequence ID" value="CAI9173370.1"/>
    <property type="molecule type" value="Genomic_DNA"/>
</dbReference>
<protein>
    <submittedName>
        <fullName evidence="2">Uncharacterized protein</fullName>
    </submittedName>
</protein>
<evidence type="ECO:0000313" key="3">
    <source>
        <dbReference type="Proteomes" id="UP001176941"/>
    </source>
</evidence>
<organism evidence="2 3">
    <name type="scientific">Rangifer tarandus platyrhynchus</name>
    <name type="common">Svalbard reindeer</name>
    <dbReference type="NCBI Taxonomy" id="3082113"/>
    <lineage>
        <taxon>Eukaryota</taxon>
        <taxon>Metazoa</taxon>
        <taxon>Chordata</taxon>
        <taxon>Craniata</taxon>
        <taxon>Vertebrata</taxon>
        <taxon>Euteleostomi</taxon>
        <taxon>Mammalia</taxon>
        <taxon>Eutheria</taxon>
        <taxon>Laurasiatheria</taxon>
        <taxon>Artiodactyla</taxon>
        <taxon>Ruminantia</taxon>
        <taxon>Pecora</taxon>
        <taxon>Cervidae</taxon>
        <taxon>Odocoileinae</taxon>
        <taxon>Rangifer</taxon>
    </lineage>
</organism>
<accession>A0ABN8ZHI4</accession>
<evidence type="ECO:0000256" key="1">
    <source>
        <dbReference type="SAM" id="MobiDB-lite"/>
    </source>
</evidence>
<name>A0ABN8ZHI4_RANTA</name>
<evidence type="ECO:0000313" key="2">
    <source>
        <dbReference type="EMBL" id="CAI9173370.1"/>
    </source>
</evidence>
<feature type="non-terminal residue" evidence="2">
    <location>
        <position position="426"/>
    </location>
</feature>
<keyword evidence="3" id="KW-1185">Reference proteome</keyword>
<sequence length="426" mass="44400">LATEGSGLSVEPGPAPGKVLAVHSSQTGVAWHLQAVRCGQSLGPRLVPGAPEYEDARFRGAVSELRGQKRAVKSLCSPAGLPAVCRALLSLGLLRQPHCVCQGPPSSVPCSSRKTAAAGGSFGVLRPLRNGKNERRALPGARSQLWSRRCALRHCSVVLRAKWTKNGNPGEDVIPALNDLSFAVAPHTPPLPSREQSPPVKPAFTSQRIIPYQGSCHTLGTAKSGSLIVETHPLSAGVTGTSAFSAGHTPPAACAHAGRPHGPTAGGPVPSRPAPVSDPDFRTAPRPVWAADHAQAWAGASAPAHGRPFTPGPGGLRRSRRPAECQSRVCLPCLYAGSALLGGWGEPRRQCCGACSQPLGAARAGTTARCCCYSSCGPGPTAAALLFLFRETETKVRSGPVTATSAPFPFRCRRRRGCGCRRREAL</sequence>
<feature type="region of interest" description="Disordered" evidence="1">
    <location>
        <begin position="295"/>
        <end position="320"/>
    </location>
</feature>
<proteinExistence type="predicted"/>
<gene>
    <name evidence="2" type="ORF">MRATA1EN1_LOCUS22332</name>
</gene>